<dbReference type="InterPro" id="IPR016181">
    <property type="entry name" value="Acyl_CoA_acyltransferase"/>
</dbReference>
<dbReference type="Gene3D" id="3.40.630.30">
    <property type="match status" value="1"/>
</dbReference>
<dbReference type="Proteomes" id="UP000579153">
    <property type="component" value="Unassembled WGS sequence"/>
</dbReference>
<gene>
    <name evidence="2" type="ORF">HD596_005971</name>
</gene>
<protein>
    <submittedName>
        <fullName evidence="2">GNAT superfamily N-acetyltransferase</fullName>
    </submittedName>
</protein>
<organism evidence="2 3">
    <name type="scientific">Nonomuraea jabiensis</name>
    <dbReference type="NCBI Taxonomy" id="882448"/>
    <lineage>
        <taxon>Bacteria</taxon>
        <taxon>Bacillati</taxon>
        <taxon>Actinomycetota</taxon>
        <taxon>Actinomycetes</taxon>
        <taxon>Streptosporangiales</taxon>
        <taxon>Streptosporangiaceae</taxon>
        <taxon>Nonomuraea</taxon>
    </lineage>
</organism>
<dbReference type="InterPro" id="IPR000182">
    <property type="entry name" value="GNAT_dom"/>
</dbReference>
<dbReference type="AlphaFoldDB" id="A0A7W9LCX6"/>
<evidence type="ECO:0000259" key="1">
    <source>
        <dbReference type="PROSITE" id="PS51186"/>
    </source>
</evidence>
<feature type="domain" description="N-acetyltransferase" evidence="1">
    <location>
        <begin position="112"/>
        <end position="234"/>
    </location>
</feature>
<evidence type="ECO:0000313" key="2">
    <source>
        <dbReference type="EMBL" id="MBB5779215.1"/>
    </source>
</evidence>
<comment type="caution">
    <text evidence="2">The sequence shown here is derived from an EMBL/GenBank/DDBJ whole genome shotgun (WGS) entry which is preliminary data.</text>
</comment>
<dbReference type="Pfam" id="PF12746">
    <property type="entry name" value="GNAT_acetyltran"/>
    <property type="match status" value="1"/>
</dbReference>
<reference evidence="2 3" key="1">
    <citation type="submission" date="2020-08" db="EMBL/GenBank/DDBJ databases">
        <title>Sequencing the genomes of 1000 actinobacteria strains.</title>
        <authorList>
            <person name="Klenk H.-P."/>
        </authorList>
    </citation>
    <scope>NUCLEOTIDE SEQUENCE [LARGE SCALE GENOMIC DNA]</scope>
    <source>
        <strain evidence="2 3">DSM 45507</strain>
    </source>
</reference>
<sequence length="234" mass="24151">MPRSALDRARDLWAGLAGVPVTFPANGDVKVVISPGSSLCPPGWTGVVALGGAILATVPDAALAEPVRSALLDPGDTGLARLPELLPVLDVLGPATLAYLDAGDFVPAPATAEVDRLPADHPAIRALLESVPEEEADESGLEEITSAAYAVRDGGDVLAAAGFRPWLDTAAHVSVLTAPRCRGRGLARLAASAAVADALTLGLLPQWRARPEPSRRVARALGFHEHGAQISIRL</sequence>
<dbReference type="RefSeq" id="WP_185072558.1">
    <property type="nucleotide sequence ID" value="NZ_JACHMB010000001.1"/>
</dbReference>
<dbReference type="PROSITE" id="PS51186">
    <property type="entry name" value="GNAT"/>
    <property type="match status" value="1"/>
</dbReference>
<dbReference type="EMBL" id="JACHMB010000001">
    <property type="protein sequence ID" value="MBB5779215.1"/>
    <property type="molecule type" value="Genomic_DNA"/>
</dbReference>
<keyword evidence="3" id="KW-1185">Reference proteome</keyword>
<dbReference type="GO" id="GO:0016747">
    <property type="term" value="F:acyltransferase activity, transferring groups other than amino-acyl groups"/>
    <property type="evidence" value="ECO:0007669"/>
    <property type="project" value="InterPro"/>
</dbReference>
<accession>A0A7W9LCX6</accession>
<name>A0A7W9LCX6_9ACTN</name>
<evidence type="ECO:0000313" key="3">
    <source>
        <dbReference type="Proteomes" id="UP000579153"/>
    </source>
</evidence>
<keyword evidence="2" id="KW-0808">Transferase</keyword>
<dbReference type="InterPro" id="IPR027365">
    <property type="entry name" value="GNAT_acetyltra_YdfB-like"/>
</dbReference>
<proteinExistence type="predicted"/>
<dbReference type="SUPFAM" id="SSF55729">
    <property type="entry name" value="Acyl-CoA N-acyltransferases (Nat)"/>
    <property type="match status" value="1"/>
</dbReference>